<keyword evidence="1" id="KW-0812">Transmembrane</keyword>
<evidence type="ECO:0000256" key="1">
    <source>
        <dbReference type="SAM" id="Phobius"/>
    </source>
</evidence>
<dbReference type="AlphaFoldDB" id="A0A383CJ09"/>
<gene>
    <name evidence="2" type="ORF">METZ01_LOCUS484904</name>
</gene>
<feature type="transmembrane region" description="Helical" evidence="1">
    <location>
        <begin position="28"/>
        <end position="46"/>
    </location>
</feature>
<reference evidence="2" key="1">
    <citation type="submission" date="2018-05" db="EMBL/GenBank/DDBJ databases">
        <authorList>
            <person name="Lanie J.A."/>
            <person name="Ng W.-L."/>
            <person name="Kazmierczak K.M."/>
            <person name="Andrzejewski T.M."/>
            <person name="Davidsen T.M."/>
            <person name="Wayne K.J."/>
            <person name="Tettelin H."/>
            <person name="Glass J.I."/>
            <person name="Rusch D."/>
            <person name="Podicherti R."/>
            <person name="Tsui H.-C.T."/>
            <person name="Winkler M.E."/>
        </authorList>
    </citation>
    <scope>NUCLEOTIDE SEQUENCE</scope>
</reference>
<organism evidence="2">
    <name type="scientific">marine metagenome</name>
    <dbReference type="NCBI Taxonomy" id="408172"/>
    <lineage>
        <taxon>unclassified sequences</taxon>
        <taxon>metagenomes</taxon>
        <taxon>ecological metagenomes</taxon>
    </lineage>
</organism>
<accession>A0A383CJ09</accession>
<name>A0A383CJ09_9ZZZZ</name>
<evidence type="ECO:0000313" key="2">
    <source>
        <dbReference type="EMBL" id="SVE32050.1"/>
    </source>
</evidence>
<keyword evidence="1" id="KW-0472">Membrane</keyword>
<keyword evidence="1" id="KW-1133">Transmembrane helix</keyword>
<proteinExistence type="predicted"/>
<sequence>MKEVVKRNREKLGLGFNLGIEIPLGFRIYQIAGFVVVFTPLLLALVGE</sequence>
<protein>
    <submittedName>
        <fullName evidence="2">Uncharacterized protein</fullName>
    </submittedName>
</protein>
<dbReference type="EMBL" id="UINC01209154">
    <property type="protein sequence ID" value="SVE32050.1"/>
    <property type="molecule type" value="Genomic_DNA"/>
</dbReference>